<keyword evidence="1" id="KW-1133">Transmembrane helix</keyword>
<evidence type="ECO:0000313" key="3">
    <source>
        <dbReference type="Proteomes" id="UP001519667"/>
    </source>
</evidence>
<feature type="transmembrane region" description="Helical" evidence="1">
    <location>
        <begin position="117"/>
        <end position="134"/>
    </location>
</feature>
<protein>
    <submittedName>
        <fullName evidence="2">MFS transporter</fullName>
    </submittedName>
</protein>
<dbReference type="RefSeq" id="WP_215377791.1">
    <property type="nucleotide sequence ID" value="NZ_JAGTIS010000010.1"/>
</dbReference>
<evidence type="ECO:0000256" key="1">
    <source>
        <dbReference type="SAM" id="Phobius"/>
    </source>
</evidence>
<evidence type="ECO:0000313" key="2">
    <source>
        <dbReference type="EMBL" id="MBT8768025.1"/>
    </source>
</evidence>
<feature type="transmembrane region" description="Helical" evidence="1">
    <location>
        <begin position="38"/>
        <end position="58"/>
    </location>
</feature>
<comment type="caution">
    <text evidence="2">The sequence shown here is derived from an EMBL/GenBank/DDBJ whole genome shotgun (WGS) entry which is preliminary data.</text>
</comment>
<keyword evidence="3" id="KW-1185">Reference proteome</keyword>
<accession>A0ABS5XJZ4</accession>
<proteinExistence type="predicted"/>
<reference evidence="2 3" key="1">
    <citation type="submission" date="2021-04" db="EMBL/GenBank/DDBJ databases">
        <title>Pseudomonas boanensis sp. nov., a bacterium isolated from river water used for household purposes in Boane District, Mozambique.</title>
        <authorList>
            <person name="Nicklasson M."/>
            <person name="Martin-Rodriguez A.J."/>
            <person name="Thorell K."/>
            <person name="Neves L."/>
            <person name="Mussagy A."/>
            <person name="Rydberg H.A."/>
            <person name="Hernroth B."/>
            <person name="Svensson-Stadler L."/>
            <person name="Sjoling A."/>
        </authorList>
    </citation>
    <scope>NUCLEOTIDE SEQUENCE [LARGE SCALE GENOMIC DNA]</scope>
    <source>
        <strain evidence="2 3">DB1</strain>
    </source>
</reference>
<gene>
    <name evidence="2" type="ORF">J7302_18105</name>
</gene>
<keyword evidence="1" id="KW-0812">Transmembrane</keyword>
<feature type="transmembrane region" description="Helical" evidence="1">
    <location>
        <begin position="12"/>
        <end position="32"/>
    </location>
</feature>
<keyword evidence="1" id="KW-0472">Membrane</keyword>
<dbReference type="EMBL" id="JAGTIS010000010">
    <property type="protein sequence ID" value="MBT8768025.1"/>
    <property type="molecule type" value="Genomic_DNA"/>
</dbReference>
<name>A0ABS5XJZ4_9GAMM</name>
<organism evidence="2 3">
    <name type="scientific">Metapseudomonas boanensis</name>
    <dbReference type="NCBI Taxonomy" id="2822138"/>
    <lineage>
        <taxon>Bacteria</taxon>
        <taxon>Pseudomonadati</taxon>
        <taxon>Pseudomonadota</taxon>
        <taxon>Gammaproteobacteria</taxon>
        <taxon>Pseudomonadales</taxon>
        <taxon>Pseudomonadaceae</taxon>
        <taxon>Metapseudomonas</taxon>
    </lineage>
</organism>
<sequence length="139" mass="15257">MSRPEVRRRLSAAWWCQLGLTLSPLFLVSLLFGDREPLLPVLQMPMFIAGLASMFLSLRLFSGYKRALVATEAALDGPEEPAAWEALANSRRRAFLAAGLPAWIAALGVFVGLNGVALFLLALSSVVLLYLYRIPRQLA</sequence>
<feature type="transmembrane region" description="Helical" evidence="1">
    <location>
        <begin position="94"/>
        <end position="111"/>
    </location>
</feature>
<dbReference type="Proteomes" id="UP001519667">
    <property type="component" value="Unassembled WGS sequence"/>
</dbReference>